<feature type="transmembrane region" description="Helical" evidence="1">
    <location>
        <begin position="34"/>
        <end position="51"/>
    </location>
</feature>
<evidence type="ECO:0000313" key="2">
    <source>
        <dbReference type="EMBL" id="QDS97779.1"/>
    </source>
</evidence>
<feature type="transmembrane region" description="Helical" evidence="1">
    <location>
        <begin position="71"/>
        <end position="89"/>
    </location>
</feature>
<evidence type="ECO:0000256" key="1">
    <source>
        <dbReference type="SAM" id="Phobius"/>
    </source>
</evidence>
<sequence length="151" mass="16621">MPDSANRTSDETRPSRPPVTADQLRKLAIAHRRVILAVLLYFLYMPVLLGFKSAGLMAEKGQPAEVGDHITTIYVLAFLVFALFAVYKLAGMLKAEQGIGFLYAGLMFVPVVGLIVLLWMNHRSTKILKKYGVKVGLMGADLKSISEPEVN</sequence>
<evidence type="ECO:0008006" key="4">
    <source>
        <dbReference type="Google" id="ProtNLM"/>
    </source>
</evidence>
<keyword evidence="1" id="KW-0812">Transmembrane</keyword>
<reference evidence="2 3" key="1">
    <citation type="submission" date="2019-02" db="EMBL/GenBank/DDBJ databases">
        <title>Deep-cultivation of Planctomycetes and their phenomic and genomic characterization uncovers novel biology.</title>
        <authorList>
            <person name="Wiegand S."/>
            <person name="Jogler M."/>
            <person name="Boedeker C."/>
            <person name="Pinto D."/>
            <person name="Vollmers J."/>
            <person name="Rivas-Marin E."/>
            <person name="Kohn T."/>
            <person name="Peeters S.H."/>
            <person name="Heuer A."/>
            <person name="Rast P."/>
            <person name="Oberbeckmann S."/>
            <person name="Bunk B."/>
            <person name="Jeske O."/>
            <person name="Meyerdierks A."/>
            <person name="Storesund J.E."/>
            <person name="Kallscheuer N."/>
            <person name="Luecker S."/>
            <person name="Lage O.M."/>
            <person name="Pohl T."/>
            <person name="Merkel B.J."/>
            <person name="Hornburger P."/>
            <person name="Mueller R.-W."/>
            <person name="Bruemmer F."/>
            <person name="Labrenz M."/>
            <person name="Spormann A.M."/>
            <person name="Op den Camp H."/>
            <person name="Overmann J."/>
            <person name="Amann R."/>
            <person name="Jetten M.S.M."/>
            <person name="Mascher T."/>
            <person name="Medema M.H."/>
            <person name="Devos D.P."/>
            <person name="Kaster A.-K."/>
            <person name="Ovreas L."/>
            <person name="Rohde M."/>
            <person name="Galperin M.Y."/>
            <person name="Jogler C."/>
        </authorList>
    </citation>
    <scope>NUCLEOTIDE SEQUENCE [LARGE SCALE GENOMIC DNA]</scope>
    <source>
        <strain evidence="2 3">HG15A2</strain>
    </source>
</reference>
<proteinExistence type="predicted"/>
<dbReference type="AlphaFoldDB" id="A0A517MSD0"/>
<gene>
    <name evidence="2" type="ORF">HG15A2_10460</name>
</gene>
<keyword evidence="1" id="KW-1133">Transmembrane helix</keyword>
<accession>A0A517MSD0</accession>
<evidence type="ECO:0000313" key="3">
    <source>
        <dbReference type="Proteomes" id="UP000319852"/>
    </source>
</evidence>
<dbReference type="EMBL" id="CP036263">
    <property type="protein sequence ID" value="QDS97779.1"/>
    <property type="molecule type" value="Genomic_DNA"/>
</dbReference>
<feature type="transmembrane region" description="Helical" evidence="1">
    <location>
        <begin position="101"/>
        <end position="120"/>
    </location>
</feature>
<name>A0A517MSD0_9BACT</name>
<dbReference type="KEGG" id="amob:HG15A2_10460"/>
<dbReference type="Proteomes" id="UP000319852">
    <property type="component" value="Chromosome"/>
</dbReference>
<organism evidence="2 3">
    <name type="scientific">Adhaeretor mobilis</name>
    <dbReference type="NCBI Taxonomy" id="1930276"/>
    <lineage>
        <taxon>Bacteria</taxon>
        <taxon>Pseudomonadati</taxon>
        <taxon>Planctomycetota</taxon>
        <taxon>Planctomycetia</taxon>
        <taxon>Pirellulales</taxon>
        <taxon>Lacipirellulaceae</taxon>
        <taxon>Adhaeretor</taxon>
    </lineage>
</organism>
<keyword evidence="3" id="KW-1185">Reference proteome</keyword>
<protein>
    <recommendedName>
        <fullName evidence="4">Transmembrane protein</fullName>
    </recommendedName>
</protein>
<keyword evidence="1" id="KW-0472">Membrane</keyword>